<evidence type="ECO:0000256" key="1">
    <source>
        <dbReference type="SAM" id="Phobius"/>
    </source>
</evidence>
<keyword evidence="1" id="KW-1133">Transmembrane helix</keyword>
<proteinExistence type="predicted"/>
<name>A0AA41E753_9BURK</name>
<keyword evidence="1" id="KW-0812">Transmembrane</keyword>
<dbReference type="InterPro" id="IPR049458">
    <property type="entry name" value="EpsG-like"/>
</dbReference>
<dbReference type="Proteomes" id="UP000682266">
    <property type="component" value="Unassembled WGS sequence"/>
</dbReference>
<reference evidence="2" key="1">
    <citation type="submission" date="2021-04" db="EMBL/GenBank/DDBJ databases">
        <title>A collection of bacterial strains from the Burkholderia cepacia Research Laboratory and Repository.</title>
        <authorList>
            <person name="Lipuma J."/>
            <person name="Spilker T."/>
        </authorList>
    </citation>
    <scope>NUCLEOTIDE SEQUENCE</scope>
    <source>
        <strain evidence="2">AU36012</strain>
    </source>
</reference>
<dbReference type="RefSeq" id="WP_175761595.1">
    <property type="nucleotide sequence ID" value="NZ_CADERF010000005.1"/>
</dbReference>
<feature type="transmembrane region" description="Helical" evidence="1">
    <location>
        <begin position="311"/>
        <end position="329"/>
    </location>
</feature>
<gene>
    <name evidence="2" type="ORF">KDW93_12230</name>
</gene>
<sequence length="410" mass="44708">MRHGAASTVPASDAVALAWTAGACIAMLWLPFWAFAGYLLILTLVGYDRHPAAPAVAILCVVALVVLGPLVALKLPVPALGNDKPQYLGFMTDMRAFGVDVFLAKQPELLSFASLHAAAALFGINDLAFLALFDFYFGMLLVSVWRTDYRALPLFLLLFLSASSFFGTYANLIRQAMALPFIFLTISARGRIEAACHAALAGLAHLPALAVAAPYVMLRCAGRRTAPVGMAAGVLAMGASGRDWSALVSSDQADSYLSGKVGLYTSWENGSTFNVTLFACMLYALCRALWQGNRPRHATADRRAIDVTQRYLLALTVAAVALVVTRHMTKVYERVYIYFFVIALMTLSLIVSQIRRGPFKAFVLCGALGYGAYGFAKNLDNQPFLFRGDVYAYLTSSLFDLYHDYLMEFE</sequence>
<accession>A0AA41E753</accession>
<dbReference type="PROSITE" id="PS51257">
    <property type="entry name" value="PROKAR_LIPOPROTEIN"/>
    <property type="match status" value="1"/>
</dbReference>
<feature type="transmembrane region" description="Helical" evidence="1">
    <location>
        <begin position="359"/>
        <end position="376"/>
    </location>
</feature>
<dbReference type="EMBL" id="JAGSVG010000009">
    <property type="protein sequence ID" value="MBR8129736.1"/>
    <property type="molecule type" value="Genomic_DNA"/>
</dbReference>
<evidence type="ECO:0000313" key="3">
    <source>
        <dbReference type="Proteomes" id="UP000682266"/>
    </source>
</evidence>
<feature type="transmembrane region" description="Helical" evidence="1">
    <location>
        <begin position="115"/>
        <end position="139"/>
    </location>
</feature>
<dbReference type="Pfam" id="PF14897">
    <property type="entry name" value="EpsG"/>
    <property type="match status" value="1"/>
</dbReference>
<evidence type="ECO:0000313" key="2">
    <source>
        <dbReference type="EMBL" id="MBR8129736.1"/>
    </source>
</evidence>
<feature type="transmembrane region" description="Helical" evidence="1">
    <location>
        <begin position="271"/>
        <end position="290"/>
    </location>
</feature>
<feature type="transmembrane region" description="Helical" evidence="1">
    <location>
        <begin position="16"/>
        <end position="41"/>
    </location>
</feature>
<feature type="transmembrane region" description="Helical" evidence="1">
    <location>
        <begin position="151"/>
        <end position="173"/>
    </location>
</feature>
<feature type="transmembrane region" description="Helical" evidence="1">
    <location>
        <begin position="335"/>
        <end position="352"/>
    </location>
</feature>
<keyword evidence="1" id="KW-0472">Membrane</keyword>
<protein>
    <submittedName>
        <fullName evidence="2">EpsG family protein</fullName>
    </submittedName>
</protein>
<dbReference type="AlphaFoldDB" id="A0AA41E753"/>
<feature type="transmembrane region" description="Helical" evidence="1">
    <location>
        <begin position="53"/>
        <end position="73"/>
    </location>
</feature>
<comment type="caution">
    <text evidence="2">The sequence shown here is derived from an EMBL/GenBank/DDBJ whole genome shotgun (WGS) entry which is preliminary data.</text>
</comment>
<organism evidence="2 3">
    <name type="scientific">Burkholderia ambifaria</name>
    <dbReference type="NCBI Taxonomy" id="152480"/>
    <lineage>
        <taxon>Bacteria</taxon>
        <taxon>Pseudomonadati</taxon>
        <taxon>Pseudomonadota</taxon>
        <taxon>Betaproteobacteria</taxon>
        <taxon>Burkholderiales</taxon>
        <taxon>Burkholderiaceae</taxon>
        <taxon>Burkholderia</taxon>
        <taxon>Burkholderia cepacia complex</taxon>
    </lineage>
</organism>